<feature type="region of interest" description="Disordered" evidence="1">
    <location>
        <begin position="495"/>
        <end position="520"/>
    </location>
</feature>
<feature type="compositionally biased region" description="Acidic residues" evidence="1">
    <location>
        <begin position="495"/>
        <end position="512"/>
    </location>
</feature>
<keyword evidence="3" id="KW-1185">Reference proteome</keyword>
<dbReference type="InParanoid" id="E4V1C2"/>
<proteinExistence type="predicted"/>
<reference evidence="3" key="1">
    <citation type="journal article" date="2012" name="MBio">
        <title>Comparative genome analysis of Trichophyton rubrum and related dermatophytes reveals candidate genes involved in infection.</title>
        <authorList>
            <person name="Martinez D.A."/>
            <person name="Oliver B.G."/>
            <person name="Graeser Y."/>
            <person name="Goldberg J.M."/>
            <person name="Li W."/>
            <person name="Martinez-Rossi N.M."/>
            <person name="Monod M."/>
            <person name="Shelest E."/>
            <person name="Barton R.C."/>
            <person name="Birch E."/>
            <person name="Brakhage A.A."/>
            <person name="Chen Z."/>
            <person name="Gurr S.J."/>
            <person name="Heiman D."/>
            <person name="Heitman J."/>
            <person name="Kosti I."/>
            <person name="Rossi A."/>
            <person name="Saif S."/>
            <person name="Samalova M."/>
            <person name="Saunders C.W."/>
            <person name="Shea T."/>
            <person name="Summerbell R.C."/>
            <person name="Xu J."/>
            <person name="Young S."/>
            <person name="Zeng Q."/>
            <person name="Birren B.W."/>
            <person name="Cuomo C.A."/>
            <person name="White T.C."/>
        </authorList>
    </citation>
    <scope>NUCLEOTIDE SEQUENCE [LARGE SCALE GENOMIC DNA]</scope>
    <source>
        <strain evidence="3">ATCC MYA-4604 / CBS 118893</strain>
    </source>
</reference>
<dbReference type="EMBL" id="DS989827">
    <property type="protein sequence ID" value="EFR03837.1"/>
    <property type="molecule type" value="Genomic_DNA"/>
</dbReference>
<feature type="compositionally biased region" description="Polar residues" evidence="1">
    <location>
        <begin position="846"/>
        <end position="862"/>
    </location>
</feature>
<organism evidence="3">
    <name type="scientific">Arthroderma gypseum (strain ATCC MYA-4604 / CBS 118893)</name>
    <name type="common">Microsporum gypseum</name>
    <dbReference type="NCBI Taxonomy" id="535722"/>
    <lineage>
        <taxon>Eukaryota</taxon>
        <taxon>Fungi</taxon>
        <taxon>Dikarya</taxon>
        <taxon>Ascomycota</taxon>
        <taxon>Pezizomycotina</taxon>
        <taxon>Eurotiomycetes</taxon>
        <taxon>Eurotiomycetidae</taxon>
        <taxon>Onygenales</taxon>
        <taxon>Arthrodermataceae</taxon>
        <taxon>Nannizzia</taxon>
    </lineage>
</organism>
<feature type="region of interest" description="Disordered" evidence="1">
    <location>
        <begin position="183"/>
        <end position="237"/>
    </location>
</feature>
<dbReference type="VEuPathDB" id="FungiDB:MGYG_06836"/>
<feature type="compositionally biased region" description="Acidic residues" evidence="1">
    <location>
        <begin position="140"/>
        <end position="154"/>
    </location>
</feature>
<feature type="region of interest" description="Disordered" evidence="1">
    <location>
        <begin position="264"/>
        <end position="326"/>
    </location>
</feature>
<feature type="compositionally biased region" description="Polar residues" evidence="1">
    <location>
        <begin position="275"/>
        <end position="285"/>
    </location>
</feature>
<dbReference type="AlphaFoldDB" id="E4V1C2"/>
<dbReference type="OrthoDB" id="5599552at2759"/>
<dbReference type="OMA" id="WNASTEG"/>
<dbReference type="GeneID" id="10026088"/>
<dbReference type="HOGENOM" id="CLU_321641_0_0_1"/>
<evidence type="ECO:0000313" key="2">
    <source>
        <dbReference type="EMBL" id="EFR03837.1"/>
    </source>
</evidence>
<sequence>MAPSLCDVALRGVWNASTEGHHYVDLDMTLQIKSGPDGVLPVLKLEPEMEVEILSQGVYRLKNEPSHEPDYSLGFCARVEGPDGQTYYGGATAEPDDDVSITSEATSRKMITRDMRISPSPVKRLFPPSPDTRGGYDVGDNSDDGFEYDGDDDSSGSSTEVKGFSNDTNDIFDVSSLDDCEKQMQSSPRKGHSITFTKGLQPRHALPEFDLNAQQDMRDSDADAEDKENEVPKGEVEYEGVCSRAPLVEIVPKRDSTAVLISALNSSKEEPDTNRPGNITPQSRVPKNHLVVSKRTSRSPQKVPPSKIPIKRMHKDESSGSDQGPFNVVCPENNVDPAQFMHKRNSPIARMAIMAHALSSSKPLDTEVDYEAKDGKVDATRLGEPSCCWPDMGALEMETPTRLRFSRKFPGQGVGALDDNEGFTWPAEKQESGVIQSFTDNDLSGSLVPFGQENLNEGSSNDPCLESSSDEIYHTIEEPESENFDIDEFYGDDEEFAGSSLNEDDEYEEDNTIDLPSPSTASQRSLKWHCSRELTELNSLREHPILEAADGMLRVRTSSKAVPANIGLIATLRVTLTGTLKEESEEFKATLPEDDGHMSIQWELRFKPPQVNGWALELFAMLPLNASDQEYDSYVAEWQPLEVRGGLEENQALEADHVSEMETAQDATDSGNCPCCSYHIGHLPLVNTDKLMAVAGRFSHKLSIRSQVARALLHDLSKPCGKAVHVFGAMLRNSCGEEGLVWFIVKCIKFSILLLVLSFSTRVGYRAAEWSVTSWEENYAGIRPNIIDPMLGKIRPAVCGGMEGAAGGRTGQSVDIAGKEVAGEEWPSTAPWAVLPSDSGEGINDGRTNSTENGSLTVTADTASIRAPPEVQPAAGDGDGLASKSNARANAADEGTNIGSGNADKANDARKASLRDRVDWILGWRGPLFD</sequence>
<protein>
    <submittedName>
        <fullName evidence="2">Uncharacterized protein</fullName>
    </submittedName>
</protein>
<gene>
    <name evidence="2" type="ORF">MGYG_06836</name>
</gene>
<name>E4V1C2_ARTGP</name>
<feature type="region of interest" description="Disordered" evidence="1">
    <location>
        <begin position="830"/>
        <end position="912"/>
    </location>
</feature>
<accession>E4V1C2</accession>
<feature type="region of interest" description="Disordered" evidence="1">
    <location>
        <begin position="116"/>
        <end position="170"/>
    </location>
</feature>
<evidence type="ECO:0000313" key="3">
    <source>
        <dbReference type="Proteomes" id="UP000002669"/>
    </source>
</evidence>
<feature type="compositionally biased region" description="Polar residues" evidence="1">
    <location>
        <begin position="183"/>
        <end position="198"/>
    </location>
</feature>
<evidence type="ECO:0000256" key="1">
    <source>
        <dbReference type="SAM" id="MobiDB-lite"/>
    </source>
</evidence>
<dbReference type="RefSeq" id="XP_003170845.1">
    <property type="nucleotide sequence ID" value="XM_003170797.1"/>
</dbReference>
<dbReference type="eggNOG" id="ENOG502T3VM">
    <property type="taxonomic scope" value="Eukaryota"/>
</dbReference>
<dbReference type="Proteomes" id="UP000002669">
    <property type="component" value="Unassembled WGS sequence"/>
</dbReference>